<dbReference type="NCBIfam" id="NF011405">
    <property type="entry name" value="PRK14830.1"/>
    <property type="match status" value="1"/>
</dbReference>
<comment type="cofactor">
    <cofactor evidence="2">
        <name>Mg(2+)</name>
        <dbReference type="ChEBI" id="CHEBI:18420"/>
    </cofactor>
    <text evidence="2">Binds 2 magnesium ions per subunit.</text>
</comment>
<name>A0A1G8KM41_9LACT</name>
<feature type="binding site" evidence="2">
    <location>
        <position position="31"/>
    </location>
    <ligand>
        <name>substrate</name>
    </ligand>
</feature>
<dbReference type="STRING" id="84521.SAMN04487994_101224"/>
<feature type="binding site" evidence="2">
    <location>
        <begin position="19"/>
        <end position="22"/>
    </location>
    <ligand>
        <name>substrate</name>
    </ligand>
</feature>
<comment type="subunit">
    <text evidence="2">Homodimer.</text>
</comment>
<proteinExistence type="inferred from homology"/>
<feature type="binding site" evidence="2">
    <location>
        <position position="35"/>
    </location>
    <ligand>
        <name>substrate</name>
    </ligand>
</feature>
<dbReference type="EC" id="2.5.1.-" evidence="2"/>
<feature type="binding site" evidence="2">
    <location>
        <position position="69"/>
    </location>
    <ligand>
        <name>substrate</name>
    </ligand>
</feature>
<feature type="binding site" evidence="2">
    <location>
        <position position="18"/>
    </location>
    <ligand>
        <name>Mg(2+)</name>
        <dbReference type="ChEBI" id="CHEBI:18420"/>
    </ligand>
</feature>
<comment type="caution">
    <text evidence="3">The sequence shown here is derived from an EMBL/GenBank/DDBJ whole genome shotgun (WGS) entry which is preliminary data.</text>
</comment>
<comment type="similarity">
    <text evidence="2">Belongs to the UPP synthase family.</text>
</comment>
<keyword evidence="2" id="KW-0460">Magnesium</keyword>
<feature type="binding site" evidence="2">
    <location>
        <begin position="195"/>
        <end position="197"/>
    </location>
    <ligand>
        <name>substrate</name>
    </ligand>
</feature>
<dbReference type="RefSeq" id="WP_092084789.1">
    <property type="nucleotide sequence ID" value="NZ_FNEL01000012.1"/>
</dbReference>
<evidence type="ECO:0000313" key="4">
    <source>
        <dbReference type="Proteomes" id="UP000235682"/>
    </source>
</evidence>
<feature type="active site" description="Proton acceptor" evidence="2">
    <location>
        <position position="66"/>
    </location>
</feature>
<dbReference type="GO" id="GO:0005829">
    <property type="term" value="C:cytosol"/>
    <property type="evidence" value="ECO:0007669"/>
    <property type="project" value="TreeGrafter"/>
</dbReference>
<feature type="binding site" evidence="2">
    <location>
        <position position="189"/>
    </location>
    <ligand>
        <name>substrate</name>
    </ligand>
</feature>
<evidence type="ECO:0000256" key="1">
    <source>
        <dbReference type="ARBA" id="ARBA00022679"/>
    </source>
</evidence>
<feature type="binding site" evidence="2">
    <location>
        <begin position="63"/>
        <end position="65"/>
    </location>
    <ligand>
        <name>substrate</name>
    </ligand>
</feature>
<organism evidence="3 4">
    <name type="scientific">Dolosicoccus paucivorans</name>
    <dbReference type="NCBI Taxonomy" id="84521"/>
    <lineage>
        <taxon>Bacteria</taxon>
        <taxon>Bacillati</taxon>
        <taxon>Bacillota</taxon>
        <taxon>Bacilli</taxon>
        <taxon>Lactobacillales</taxon>
        <taxon>Aerococcaceae</taxon>
        <taxon>Dolosicoccus</taxon>
    </lineage>
</organism>
<dbReference type="InterPro" id="IPR036424">
    <property type="entry name" value="UPP_synth-like_sf"/>
</dbReference>
<comment type="function">
    <text evidence="2">Catalyzes the condensation of isopentenyl diphosphate (IPP) with allylic pyrophosphates generating different type of terpenoids.</text>
</comment>
<feature type="binding site" evidence="2">
    <location>
        <position position="67"/>
    </location>
    <ligand>
        <name>substrate</name>
    </ligand>
</feature>
<feature type="binding site" evidence="2">
    <location>
        <position position="208"/>
    </location>
    <ligand>
        <name>Mg(2+)</name>
        <dbReference type="ChEBI" id="CHEBI:18420"/>
    </ligand>
</feature>
<dbReference type="InterPro" id="IPR001441">
    <property type="entry name" value="UPP_synth-like"/>
</dbReference>
<sequence>MKESHSVNVPKHVAFIMDGNGRWAKRRFLPRTAGHHQGAKTIKKIAMHAHKLGIQVMTVYAFSTENWGRPQEEVNYLMRLPLDFFNTFLPELIENNVRVSYLGQIEQLPKETRNALLDALDKTKNNTGLLLNFAVNYGGRDEIVEAVRNVLKDYQKEPFDIDALDADRFEDYLSTASFKELADPDLVIRTSGEQRLSNFLLWQIAYSEFYFIDKLWPDFNEDDLDEAIEAYTKRHRRFGKLT</sequence>
<dbReference type="Pfam" id="PF01255">
    <property type="entry name" value="Prenyltransf"/>
    <property type="match status" value="1"/>
</dbReference>
<dbReference type="PANTHER" id="PTHR10291">
    <property type="entry name" value="DEHYDRODOLICHYL DIPHOSPHATE SYNTHASE FAMILY MEMBER"/>
    <property type="match status" value="1"/>
</dbReference>
<dbReference type="PANTHER" id="PTHR10291:SF0">
    <property type="entry name" value="DEHYDRODOLICHYL DIPHOSPHATE SYNTHASE 2"/>
    <property type="match status" value="1"/>
</dbReference>
<reference evidence="3 4" key="1">
    <citation type="submission" date="2017-09" db="EMBL/GenBank/DDBJ databases">
        <title>Bacterial strain isolated from the female urinary microbiota.</title>
        <authorList>
            <person name="Thomas-White K."/>
            <person name="Kumar N."/>
            <person name="Forster S."/>
            <person name="Putonti C."/>
            <person name="Lawley T."/>
            <person name="Wolfe A.J."/>
        </authorList>
    </citation>
    <scope>NUCLEOTIDE SEQUENCE [LARGE SCALE GENOMIC DNA]</scope>
    <source>
        <strain evidence="3 4">UMB0852</strain>
    </source>
</reference>
<dbReference type="OrthoDB" id="4191603at2"/>
<dbReference type="EMBL" id="PNHE01000022">
    <property type="protein sequence ID" value="PMC58168.1"/>
    <property type="molecule type" value="Genomic_DNA"/>
</dbReference>
<dbReference type="NCBIfam" id="TIGR00055">
    <property type="entry name" value="uppS"/>
    <property type="match status" value="1"/>
</dbReference>
<keyword evidence="2" id="KW-0479">Metal-binding</keyword>
<dbReference type="Gene3D" id="3.40.1180.10">
    <property type="entry name" value="Decaprenyl diphosphate synthase-like"/>
    <property type="match status" value="1"/>
</dbReference>
<dbReference type="GO" id="GO:0030145">
    <property type="term" value="F:manganese ion binding"/>
    <property type="evidence" value="ECO:0007669"/>
    <property type="project" value="TreeGrafter"/>
</dbReference>
<dbReference type="Proteomes" id="UP000235682">
    <property type="component" value="Unassembled WGS sequence"/>
</dbReference>
<dbReference type="InterPro" id="IPR018520">
    <property type="entry name" value="UPP_synth-like_CS"/>
</dbReference>
<protein>
    <recommendedName>
        <fullName evidence="2">Isoprenyl transferase</fullName>
        <ecNumber evidence="2">2.5.1.-</ecNumber>
    </recommendedName>
</protein>
<dbReference type="GO" id="GO:0008834">
    <property type="term" value="F:ditrans,polycis-undecaprenyl-diphosphate synthase [(2E,6E)-farnesyl-diphosphate specific] activity"/>
    <property type="evidence" value="ECO:0007669"/>
    <property type="project" value="TreeGrafter"/>
</dbReference>
<keyword evidence="4" id="KW-1185">Reference proteome</keyword>
<dbReference type="GO" id="GO:0016094">
    <property type="term" value="P:polyprenol biosynthetic process"/>
    <property type="evidence" value="ECO:0007669"/>
    <property type="project" value="TreeGrafter"/>
</dbReference>
<dbReference type="CDD" id="cd00475">
    <property type="entry name" value="Cis_IPPS"/>
    <property type="match status" value="1"/>
</dbReference>
<gene>
    <name evidence="3" type="ORF">CJ205_05625</name>
</gene>
<feature type="active site" evidence="2">
    <location>
        <position position="18"/>
    </location>
</feature>
<accession>A0A1G8KM41</accession>
<evidence type="ECO:0000313" key="3">
    <source>
        <dbReference type="EMBL" id="PMC58168.1"/>
    </source>
</evidence>
<evidence type="ECO:0000256" key="2">
    <source>
        <dbReference type="HAMAP-Rule" id="MF_01139"/>
    </source>
</evidence>
<dbReference type="PROSITE" id="PS01066">
    <property type="entry name" value="UPP_SYNTHASE"/>
    <property type="match status" value="1"/>
</dbReference>
<dbReference type="HAMAP" id="MF_01139">
    <property type="entry name" value="ISPT"/>
    <property type="match status" value="1"/>
</dbReference>
<feature type="binding site" evidence="2">
    <location>
        <position position="23"/>
    </location>
    <ligand>
        <name>substrate</name>
    </ligand>
</feature>
<dbReference type="GO" id="GO:0000287">
    <property type="term" value="F:magnesium ion binding"/>
    <property type="evidence" value="ECO:0007669"/>
    <property type="project" value="UniProtKB-UniRule"/>
</dbReference>
<keyword evidence="1 2" id="KW-0808">Transferase</keyword>
<dbReference type="SUPFAM" id="SSF64005">
    <property type="entry name" value="Undecaprenyl diphosphate synthase"/>
    <property type="match status" value="1"/>
</dbReference>
<dbReference type="AlphaFoldDB" id="A0A1G8KM41"/>
<dbReference type="FunFam" id="3.40.1180.10:FF:000001">
    <property type="entry name" value="(2E,6E)-farnesyl-diphosphate-specific ditrans,polycis-undecaprenyl-diphosphate synthase"/>
    <property type="match status" value="1"/>
</dbReference>